<feature type="non-terminal residue" evidence="2">
    <location>
        <position position="226"/>
    </location>
</feature>
<dbReference type="EMBL" id="KV940271">
    <property type="protein sequence ID" value="PIO26814.1"/>
    <property type="molecule type" value="Genomic_DNA"/>
</dbReference>
<protein>
    <submittedName>
        <fullName evidence="2">Uncharacterized protein</fullName>
    </submittedName>
</protein>
<gene>
    <name evidence="2" type="ORF">AB205_0010300</name>
</gene>
<keyword evidence="1" id="KW-0472">Membrane</keyword>
<organism evidence="2">
    <name type="scientific">Aquarana catesbeiana</name>
    <name type="common">American bullfrog</name>
    <name type="synonym">Rana catesbeiana</name>
    <dbReference type="NCBI Taxonomy" id="8400"/>
    <lineage>
        <taxon>Eukaryota</taxon>
        <taxon>Metazoa</taxon>
        <taxon>Chordata</taxon>
        <taxon>Craniata</taxon>
        <taxon>Vertebrata</taxon>
        <taxon>Euteleostomi</taxon>
        <taxon>Amphibia</taxon>
        <taxon>Batrachia</taxon>
        <taxon>Anura</taxon>
        <taxon>Neobatrachia</taxon>
        <taxon>Ranoidea</taxon>
        <taxon>Ranidae</taxon>
        <taxon>Aquarana</taxon>
    </lineage>
</organism>
<sequence length="226" mass="25865">LNHLTLHSFLISGITTPKNERKLKCVIAAIVLLYIIVLGLLVATLRLKGQISQFEKYKHICEEKHEGEDGKESETGSLHDYSIILSQLIQNLSDCKSQVSLNSAKLQSLSKILNESISQSQEKDKCMQDIQKTLGQLTTALDDSDMKMDYINMTFSEKVHILKEEIGQQYTYFQNASSDINIVKQQYMTMQQEIKEEVKTLNQITNDLQLKDWEHSLTLKNLTIIQ</sequence>
<evidence type="ECO:0000313" key="2">
    <source>
        <dbReference type="EMBL" id="PIO26814.1"/>
    </source>
</evidence>
<proteinExistence type="predicted"/>
<reference evidence="2" key="1">
    <citation type="submission" date="2017-08" db="EMBL/GenBank/DDBJ databases">
        <title>Assembly of the North American Bullfrog Genome.</title>
        <authorList>
            <person name="Warren R.L."/>
            <person name="Vandervalk B.P."/>
            <person name="Kucuk E."/>
            <person name="Birol I."/>
            <person name="Helbing C."/>
            <person name="Pandoh P."/>
            <person name="Behsaz B."/>
            <person name="Mohamadi H."/>
            <person name="Chu J."/>
            <person name="Jackman S."/>
            <person name="Hammond S.A."/>
            <person name="Veldhoen N."/>
            <person name="Kirk H."/>
            <person name="Zhao Y."/>
            <person name="Coope R."/>
            <person name="Pleasance S."/>
            <person name="Moore R."/>
            <person name="Holt R."/>
        </authorList>
    </citation>
    <scope>NUCLEOTIDE SEQUENCE</scope>
    <source>
        <strain evidence="2">Bruno</strain>
        <tissue evidence="2">Liver</tissue>
    </source>
</reference>
<evidence type="ECO:0000256" key="1">
    <source>
        <dbReference type="SAM" id="Phobius"/>
    </source>
</evidence>
<feature type="transmembrane region" description="Helical" evidence="1">
    <location>
        <begin position="26"/>
        <end position="47"/>
    </location>
</feature>
<keyword evidence="1" id="KW-1133">Transmembrane helix</keyword>
<keyword evidence="1" id="KW-0812">Transmembrane</keyword>
<accession>A0A2G9RG45</accession>
<dbReference type="AlphaFoldDB" id="A0A2G9RG45"/>
<feature type="non-terminal residue" evidence="2">
    <location>
        <position position="1"/>
    </location>
</feature>
<dbReference type="OrthoDB" id="536948at2759"/>
<name>A0A2G9RG45_AQUCT</name>